<dbReference type="PANTHER" id="PTHR13105">
    <property type="entry name" value="MYELOID LEUKEMIA FACTOR"/>
    <property type="match status" value="1"/>
</dbReference>
<evidence type="ECO:0000313" key="7">
    <source>
        <dbReference type="Proteomes" id="UP001396334"/>
    </source>
</evidence>
<feature type="region of interest" description="Disordered" evidence="5">
    <location>
        <begin position="301"/>
        <end position="377"/>
    </location>
</feature>
<evidence type="ECO:0008006" key="8">
    <source>
        <dbReference type="Google" id="ProtNLM"/>
    </source>
</evidence>
<evidence type="ECO:0000256" key="2">
    <source>
        <dbReference type="ARBA" id="ARBA00008332"/>
    </source>
</evidence>
<evidence type="ECO:0000256" key="1">
    <source>
        <dbReference type="ARBA" id="ARBA00004496"/>
    </source>
</evidence>
<organism evidence="6 7">
    <name type="scientific">Hibiscus sabdariffa</name>
    <name type="common">roselle</name>
    <dbReference type="NCBI Taxonomy" id="183260"/>
    <lineage>
        <taxon>Eukaryota</taxon>
        <taxon>Viridiplantae</taxon>
        <taxon>Streptophyta</taxon>
        <taxon>Embryophyta</taxon>
        <taxon>Tracheophyta</taxon>
        <taxon>Spermatophyta</taxon>
        <taxon>Magnoliopsida</taxon>
        <taxon>eudicotyledons</taxon>
        <taxon>Gunneridae</taxon>
        <taxon>Pentapetalae</taxon>
        <taxon>rosids</taxon>
        <taxon>malvids</taxon>
        <taxon>Malvales</taxon>
        <taxon>Malvaceae</taxon>
        <taxon>Malvoideae</taxon>
        <taxon>Hibiscus</taxon>
    </lineage>
</organism>
<evidence type="ECO:0000256" key="4">
    <source>
        <dbReference type="ARBA" id="ARBA00022553"/>
    </source>
</evidence>
<dbReference type="Pfam" id="PF10248">
    <property type="entry name" value="Mlf1IP"/>
    <property type="match status" value="1"/>
</dbReference>
<feature type="region of interest" description="Disordered" evidence="5">
    <location>
        <begin position="114"/>
        <end position="168"/>
    </location>
</feature>
<proteinExistence type="inferred from homology"/>
<evidence type="ECO:0000313" key="6">
    <source>
        <dbReference type="EMBL" id="KAK9039915.1"/>
    </source>
</evidence>
<name>A0ABR2TR38_9ROSI</name>
<comment type="similarity">
    <text evidence="2">Belongs to the MLF family.</text>
</comment>
<keyword evidence="7" id="KW-1185">Reference proteome</keyword>
<accession>A0ABR2TR38</accession>
<comment type="subcellular location">
    <subcellularLocation>
        <location evidence="1">Cytoplasm</location>
    </subcellularLocation>
</comment>
<evidence type="ECO:0000256" key="3">
    <source>
        <dbReference type="ARBA" id="ARBA00022490"/>
    </source>
</evidence>
<feature type="compositionally biased region" description="Acidic residues" evidence="5">
    <location>
        <begin position="129"/>
        <end position="139"/>
    </location>
</feature>
<comment type="caution">
    <text evidence="6">The sequence shown here is derived from an EMBL/GenBank/DDBJ whole genome shotgun (WGS) entry which is preliminary data.</text>
</comment>
<gene>
    <name evidence="6" type="ORF">V6N11_015098</name>
</gene>
<protein>
    <recommendedName>
        <fullName evidence="8">Glycine-rich protein</fullName>
    </recommendedName>
</protein>
<dbReference type="InterPro" id="IPR019376">
    <property type="entry name" value="Myeloid_leukemia_factor"/>
</dbReference>
<reference evidence="6 7" key="1">
    <citation type="journal article" date="2024" name="G3 (Bethesda)">
        <title>Genome assembly of Hibiscus sabdariffa L. provides insights into metabolisms of medicinal natural products.</title>
        <authorList>
            <person name="Kim T."/>
        </authorList>
    </citation>
    <scope>NUCLEOTIDE SEQUENCE [LARGE SCALE GENOMIC DNA]</scope>
    <source>
        <strain evidence="6">TK-2024</strain>
        <tissue evidence="6">Old leaves</tissue>
    </source>
</reference>
<keyword evidence="4" id="KW-0597">Phosphoprotein</keyword>
<dbReference type="Proteomes" id="UP001396334">
    <property type="component" value="Unassembled WGS sequence"/>
</dbReference>
<feature type="compositionally biased region" description="Polar residues" evidence="5">
    <location>
        <begin position="311"/>
        <end position="320"/>
    </location>
</feature>
<keyword evidence="3" id="KW-0963">Cytoplasm</keyword>
<sequence>MQELNTPEDSSRRFRSSQICVNFLSIAKSSEGSKKMQGGRGGRDPFFNFGGDPFGGFGGFGGPRSLLSNFFGGRDPFDDPFFTRPFGSMFESSLFGPGQSPFMDMHPTGFIEHQAPEPKRQRGPIIEELNSDDEKEEEDSGMKGNPKKHGRSEAEPYVEVPDDEAEQSVRRNPLHLQSMNAYDSAYQRQQQQPQTHSFTFQSSTVTYGGANGAYYTSSKTRRAGSDGIMFEESKEADTASGQASHQVSRGLHNKGHSVMRKLNSDGRADTMQTLHNLNEDELAGFEESWNGKAQKHLPGWSGNFIGHDTIGTGSSGQNRQTDQKGWALPSEHSQWKGRVMPDARDGAGSSRSQHSTRMKGSTDFQDRSSHTQRKRRG</sequence>
<dbReference type="EMBL" id="JBBPBN010000004">
    <property type="protein sequence ID" value="KAK9039915.1"/>
    <property type="molecule type" value="Genomic_DNA"/>
</dbReference>
<evidence type="ECO:0000256" key="5">
    <source>
        <dbReference type="SAM" id="MobiDB-lite"/>
    </source>
</evidence>
<feature type="compositionally biased region" description="Polar residues" evidence="5">
    <location>
        <begin position="349"/>
        <end position="363"/>
    </location>
</feature>